<evidence type="ECO:0000256" key="1">
    <source>
        <dbReference type="PROSITE-ProRule" id="PRU00325"/>
    </source>
</evidence>
<name>A0AAU9W2S4_9CNID</name>
<evidence type="ECO:0000259" key="3">
    <source>
        <dbReference type="PROSITE" id="PS50966"/>
    </source>
</evidence>
<protein>
    <recommendedName>
        <fullName evidence="3">SWIM-type domain-containing protein</fullName>
    </recommendedName>
</protein>
<dbReference type="Proteomes" id="UP001159428">
    <property type="component" value="Unassembled WGS sequence"/>
</dbReference>
<dbReference type="GO" id="GO:0008270">
    <property type="term" value="F:zinc ion binding"/>
    <property type="evidence" value="ECO:0007669"/>
    <property type="project" value="UniProtKB-KW"/>
</dbReference>
<dbReference type="AlphaFoldDB" id="A0AAU9W2S4"/>
<keyword evidence="1" id="KW-0479">Metal-binding</keyword>
<reference evidence="4 5" key="1">
    <citation type="submission" date="2022-05" db="EMBL/GenBank/DDBJ databases">
        <authorList>
            <consortium name="Genoscope - CEA"/>
            <person name="William W."/>
        </authorList>
    </citation>
    <scope>NUCLEOTIDE SEQUENCE [LARGE SCALE GENOMIC DNA]</scope>
</reference>
<comment type="caution">
    <text evidence="4">The sequence shown here is derived from an EMBL/GenBank/DDBJ whole genome shotgun (WGS) entry which is preliminary data.</text>
</comment>
<dbReference type="PROSITE" id="PS50966">
    <property type="entry name" value="ZF_SWIM"/>
    <property type="match status" value="1"/>
</dbReference>
<evidence type="ECO:0000313" key="5">
    <source>
        <dbReference type="Proteomes" id="UP001159428"/>
    </source>
</evidence>
<dbReference type="PANTHER" id="PTHR21540:SF0">
    <property type="entry name" value="PHD FAMILY PROTEIN"/>
    <property type="match status" value="1"/>
</dbReference>
<feature type="compositionally biased region" description="Basic residues" evidence="2">
    <location>
        <begin position="93"/>
        <end position="108"/>
    </location>
</feature>
<dbReference type="InterPro" id="IPR039903">
    <property type="entry name" value="Zswim2"/>
</dbReference>
<dbReference type="InterPro" id="IPR007527">
    <property type="entry name" value="Znf_SWIM"/>
</dbReference>
<proteinExistence type="predicted"/>
<keyword evidence="1" id="KW-0862">Zinc</keyword>
<sequence length="379" mass="42434">MTGGTHLSLVDAAVEDIKDSVILERQFRGYEAGSFHGGTGPSVFTTTLQSSHAQKNRPEMYVRDLIEGDEPSDLSSLANALSTYRVDPLSLHRATKHKKKKTRTRTKNLNKTSNLSESPCAKQSVQHYIEMSNSDRPTQDRIKLLSVSEEGKLLRKYEVSSARDWLGYGPYTVSIGTTPSCTCEDFMKSQMVKICKHLIWVYVVVLRVNEKDDTPQQAALTEEEVHSIFQRAPPPCTQPKPALGKKHLVSKSSINDGQSNAERVIRNDLRSNHPQVRRLERLNRSTGSKPQCAGCKKVSFDTGDILLAVDALYVPRNKEFCVQCTYRFCVDAPCFSSLKEIIALTVQTHLAGRGATQEDIERAFSMGLTIDRMQPHTEF</sequence>
<evidence type="ECO:0000313" key="4">
    <source>
        <dbReference type="EMBL" id="CAH3040544.1"/>
    </source>
</evidence>
<evidence type="ECO:0000256" key="2">
    <source>
        <dbReference type="SAM" id="MobiDB-lite"/>
    </source>
</evidence>
<feature type="domain" description="SWIM-type" evidence="3">
    <location>
        <begin position="171"/>
        <end position="206"/>
    </location>
</feature>
<gene>
    <name evidence="4" type="ORF">PMEA_00026101</name>
</gene>
<feature type="region of interest" description="Disordered" evidence="2">
    <location>
        <begin position="93"/>
        <end position="116"/>
    </location>
</feature>
<dbReference type="EMBL" id="CALNXJ010000005">
    <property type="protein sequence ID" value="CAH3040544.1"/>
    <property type="molecule type" value="Genomic_DNA"/>
</dbReference>
<dbReference type="PANTHER" id="PTHR21540">
    <property type="entry name" value="RING FINGER AND SWIM DOMAIN-CONTAINING PROTEIN 2"/>
    <property type="match status" value="1"/>
</dbReference>
<keyword evidence="1" id="KW-0863">Zinc-finger</keyword>
<keyword evidence="5" id="KW-1185">Reference proteome</keyword>
<dbReference type="GO" id="GO:0061630">
    <property type="term" value="F:ubiquitin protein ligase activity"/>
    <property type="evidence" value="ECO:0007669"/>
    <property type="project" value="InterPro"/>
</dbReference>
<organism evidence="4 5">
    <name type="scientific">Pocillopora meandrina</name>
    <dbReference type="NCBI Taxonomy" id="46732"/>
    <lineage>
        <taxon>Eukaryota</taxon>
        <taxon>Metazoa</taxon>
        <taxon>Cnidaria</taxon>
        <taxon>Anthozoa</taxon>
        <taxon>Hexacorallia</taxon>
        <taxon>Scleractinia</taxon>
        <taxon>Astrocoeniina</taxon>
        <taxon>Pocilloporidae</taxon>
        <taxon>Pocillopora</taxon>
    </lineage>
</organism>
<accession>A0AAU9W2S4</accession>